<name>A0ABQ5UJJ9_9HYPH</name>
<protein>
    <submittedName>
        <fullName evidence="1">Uncharacterized protein</fullName>
    </submittedName>
</protein>
<dbReference type="Proteomes" id="UP001161406">
    <property type="component" value="Unassembled WGS sequence"/>
</dbReference>
<evidence type="ECO:0000313" key="1">
    <source>
        <dbReference type="EMBL" id="GLQ11335.1"/>
    </source>
</evidence>
<dbReference type="EMBL" id="BSNG01000001">
    <property type="protein sequence ID" value="GLQ11335.1"/>
    <property type="molecule type" value="Genomic_DNA"/>
</dbReference>
<organism evidence="1 2">
    <name type="scientific">Devosia yakushimensis</name>
    <dbReference type="NCBI Taxonomy" id="470028"/>
    <lineage>
        <taxon>Bacteria</taxon>
        <taxon>Pseudomonadati</taxon>
        <taxon>Pseudomonadota</taxon>
        <taxon>Alphaproteobacteria</taxon>
        <taxon>Hyphomicrobiales</taxon>
        <taxon>Devosiaceae</taxon>
        <taxon>Devosia</taxon>
    </lineage>
</organism>
<keyword evidence="2" id="KW-1185">Reference proteome</keyword>
<accession>A0ABQ5UJJ9</accession>
<sequence length="134" mass="14295">MQGMENLASVFVNKVLRPGLPGSPDMIQAAGYEEAVEVSVEAHAMLGIDRVRWPGQAIGTVPANIDAAPCRAGNVEAAVESDFTANSGGVADDKQTLPPSRTVLQLKQANVRQPTPIYRSFPEGGARQALRIWQ</sequence>
<gene>
    <name evidence="1" type="ORF">GCM10007913_32670</name>
</gene>
<evidence type="ECO:0000313" key="2">
    <source>
        <dbReference type="Proteomes" id="UP001161406"/>
    </source>
</evidence>
<reference evidence="1" key="1">
    <citation type="journal article" date="2014" name="Int. J. Syst. Evol. Microbiol.">
        <title>Complete genome of a new Firmicutes species belonging to the dominant human colonic microbiota ('Ruminococcus bicirculans') reveals two chromosomes and a selective capacity to utilize plant glucans.</title>
        <authorList>
            <consortium name="NISC Comparative Sequencing Program"/>
            <person name="Wegmann U."/>
            <person name="Louis P."/>
            <person name="Goesmann A."/>
            <person name="Henrissat B."/>
            <person name="Duncan S.H."/>
            <person name="Flint H.J."/>
        </authorList>
    </citation>
    <scope>NUCLEOTIDE SEQUENCE</scope>
    <source>
        <strain evidence="1">NBRC 103855</strain>
    </source>
</reference>
<proteinExistence type="predicted"/>
<reference evidence="1" key="2">
    <citation type="submission" date="2023-01" db="EMBL/GenBank/DDBJ databases">
        <title>Draft genome sequence of Devosia yakushimensis strain NBRC 103855.</title>
        <authorList>
            <person name="Sun Q."/>
            <person name="Mori K."/>
        </authorList>
    </citation>
    <scope>NUCLEOTIDE SEQUENCE</scope>
    <source>
        <strain evidence="1">NBRC 103855</strain>
    </source>
</reference>
<comment type="caution">
    <text evidence="1">The sequence shown here is derived from an EMBL/GenBank/DDBJ whole genome shotgun (WGS) entry which is preliminary data.</text>
</comment>